<gene>
    <name evidence="2" type="ORF">EZS28_016199</name>
</gene>
<sequence length="78" mass="9093">MCQSGELTVNDDELEEDDDYDEDEEFDELDELLLENRDYDESSVDVVDELQYEGELDGLNQGDGEDQIEEKEDGSWDY</sequence>
<name>A0A5J4W014_9EUKA</name>
<comment type="caution">
    <text evidence="2">The sequence shown here is derived from an EMBL/GenBank/DDBJ whole genome shotgun (WGS) entry which is preliminary data.</text>
</comment>
<feature type="compositionally biased region" description="Acidic residues" evidence="1">
    <location>
        <begin position="63"/>
        <end position="78"/>
    </location>
</feature>
<protein>
    <submittedName>
        <fullName evidence="2">Uncharacterized protein</fullName>
    </submittedName>
</protein>
<reference evidence="2 3" key="1">
    <citation type="submission" date="2019-03" db="EMBL/GenBank/DDBJ databases">
        <title>Single cell metagenomics reveals metabolic interactions within the superorganism composed of flagellate Streblomastix strix and complex community of Bacteroidetes bacteria on its surface.</title>
        <authorList>
            <person name="Treitli S.C."/>
            <person name="Kolisko M."/>
            <person name="Husnik F."/>
            <person name="Keeling P."/>
            <person name="Hampl V."/>
        </authorList>
    </citation>
    <scope>NUCLEOTIDE SEQUENCE [LARGE SCALE GENOMIC DNA]</scope>
    <source>
        <strain evidence="2">ST1C</strain>
    </source>
</reference>
<dbReference type="Proteomes" id="UP000324800">
    <property type="component" value="Unassembled WGS sequence"/>
</dbReference>
<organism evidence="2 3">
    <name type="scientific">Streblomastix strix</name>
    <dbReference type="NCBI Taxonomy" id="222440"/>
    <lineage>
        <taxon>Eukaryota</taxon>
        <taxon>Metamonada</taxon>
        <taxon>Preaxostyla</taxon>
        <taxon>Oxymonadida</taxon>
        <taxon>Streblomastigidae</taxon>
        <taxon>Streblomastix</taxon>
    </lineage>
</organism>
<evidence type="ECO:0000256" key="1">
    <source>
        <dbReference type="SAM" id="MobiDB-lite"/>
    </source>
</evidence>
<feature type="compositionally biased region" description="Acidic residues" evidence="1">
    <location>
        <begin position="9"/>
        <end position="25"/>
    </location>
</feature>
<dbReference type="AlphaFoldDB" id="A0A5J4W014"/>
<proteinExistence type="predicted"/>
<evidence type="ECO:0000313" key="2">
    <source>
        <dbReference type="EMBL" id="KAA6388274.1"/>
    </source>
</evidence>
<dbReference type="EMBL" id="SNRW01004047">
    <property type="protein sequence ID" value="KAA6388274.1"/>
    <property type="molecule type" value="Genomic_DNA"/>
</dbReference>
<accession>A0A5J4W014</accession>
<evidence type="ECO:0000313" key="3">
    <source>
        <dbReference type="Proteomes" id="UP000324800"/>
    </source>
</evidence>
<feature type="region of interest" description="Disordered" evidence="1">
    <location>
        <begin position="1"/>
        <end position="25"/>
    </location>
</feature>
<feature type="region of interest" description="Disordered" evidence="1">
    <location>
        <begin position="55"/>
        <end position="78"/>
    </location>
</feature>